<feature type="compositionally biased region" description="Basic and acidic residues" evidence="1">
    <location>
        <begin position="185"/>
        <end position="220"/>
    </location>
</feature>
<gene>
    <name evidence="2" type="ORF">PILCRDRAFT_357799</name>
</gene>
<dbReference type="HOGENOM" id="CLU_022336_0_0_1"/>
<evidence type="ECO:0000313" key="3">
    <source>
        <dbReference type="Proteomes" id="UP000054166"/>
    </source>
</evidence>
<reference evidence="2 3" key="1">
    <citation type="submission" date="2014-04" db="EMBL/GenBank/DDBJ databases">
        <authorList>
            <consortium name="DOE Joint Genome Institute"/>
            <person name="Kuo A."/>
            <person name="Tarkka M."/>
            <person name="Buscot F."/>
            <person name="Kohler A."/>
            <person name="Nagy L.G."/>
            <person name="Floudas D."/>
            <person name="Copeland A."/>
            <person name="Barry K.W."/>
            <person name="Cichocki N."/>
            <person name="Veneault-Fourrey C."/>
            <person name="LaButti K."/>
            <person name="Lindquist E.A."/>
            <person name="Lipzen A."/>
            <person name="Lundell T."/>
            <person name="Morin E."/>
            <person name="Murat C."/>
            <person name="Sun H."/>
            <person name="Tunlid A."/>
            <person name="Henrissat B."/>
            <person name="Grigoriev I.V."/>
            <person name="Hibbett D.S."/>
            <person name="Martin F."/>
            <person name="Nordberg H.P."/>
            <person name="Cantor M.N."/>
            <person name="Hua S.X."/>
        </authorList>
    </citation>
    <scope>NUCLEOTIDE SEQUENCE [LARGE SCALE GENOMIC DNA]</scope>
    <source>
        <strain evidence="2 3">F 1598</strain>
    </source>
</reference>
<organism evidence="2 3">
    <name type="scientific">Piloderma croceum (strain F 1598)</name>
    <dbReference type="NCBI Taxonomy" id="765440"/>
    <lineage>
        <taxon>Eukaryota</taxon>
        <taxon>Fungi</taxon>
        <taxon>Dikarya</taxon>
        <taxon>Basidiomycota</taxon>
        <taxon>Agaricomycotina</taxon>
        <taxon>Agaricomycetes</taxon>
        <taxon>Agaricomycetidae</taxon>
        <taxon>Atheliales</taxon>
        <taxon>Atheliaceae</taxon>
        <taxon>Piloderma</taxon>
    </lineage>
</organism>
<feature type="region of interest" description="Disordered" evidence="1">
    <location>
        <begin position="625"/>
        <end position="649"/>
    </location>
</feature>
<reference evidence="3" key="2">
    <citation type="submission" date="2015-01" db="EMBL/GenBank/DDBJ databases">
        <title>Evolutionary Origins and Diversification of the Mycorrhizal Mutualists.</title>
        <authorList>
            <consortium name="DOE Joint Genome Institute"/>
            <consortium name="Mycorrhizal Genomics Consortium"/>
            <person name="Kohler A."/>
            <person name="Kuo A."/>
            <person name="Nagy L.G."/>
            <person name="Floudas D."/>
            <person name="Copeland A."/>
            <person name="Barry K.W."/>
            <person name="Cichocki N."/>
            <person name="Veneault-Fourrey C."/>
            <person name="LaButti K."/>
            <person name="Lindquist E.A."/>
            <person name="Lipzen A."/>
            <person name="Lundell T."/>
            <person name="Morin E."/>
            <person name="Murat C."/>
            <person name="Riley R."/>
            <person name="Ohm R."/>
            <person name="Sun H."/>
            <person name="Tunlid A."/>
            <person name="Henrissat B."/>
            <person name="Grigoriev I.V."/>
            <person name="Hibbett D.S."/>
            <person name="Martin F."/>
        </authorList>
    </citation>
    <scope>NUCLEOTIDE SEQUENCE [LARGE SCALE GENOMIC DNA]</scope>
    <source>
        <strain evidence="3">F 1598</strain>
    </source>
</reference>
<evidence type="ECO:0000313" key="2">
    <source>
        <dbReference type="EMBL" id="KIM85331.1"/>
    </source>
</evidence>
<dbReference type="STRING" id="765440.A0A0C3G3Y0"/>
<protein>
    <submittedName>
        <fullName evidence="2">Uncharacterized protein</fullName>
    </submittedName>
</protein>
<feature type="region of interest" description="Disordered" evidence="1">
    <location>
        <begin position="182"/>
        <end position="238"/>
    </location>
</feature>
<evidence type="ECO:0000256" key="1">
    <source>
        <dbReference type="SAM" id="MobiDB-lite"/>
    </source>
</evidence>
<dbReference type="AlphaFoldDB" id="A0A0C3G3Y0"/>
<feature type="region of interest" description="Disordered" evidence="1">
    <location>
        <begin position="1"/>
        <end position="46"/>
    </location>
</feature>
<keyword evidence="3" id="KW-1185">Reference proteome</keyword>
<feature type="compositionally biased region" description="Basic residues" evidence="1">
    <location>
        <begin position="639"/>
        <end position="649"/>
    </location>
</feature>
<name>A0A0C3G3Y0_PILCF</name>
<dbReference type="InParanoid" id="A0A0C3G3Y0"/>
<dbReference type="EMBL" id="KN832985">
    <property type="protein sequence ID" value="KIM85331.1"/>
    <property type="molecule type" value="Genomic_DNA"/>
</dbReference>
<feature type="region of interest" description="Disordered" evidence="1">
    <location>
        <begin position="397"/>
        <end position="446"/>
    </location>
</feature>
<proteinExistence type="predicted"/>
<accession>A0A0C3G3Y0</accession>
<dbReference type="OrthoDB" id="2333993at2759"/>
<feature type="compositionally biased region" description="Low complexity" evidence="1">
    <location>
        <begin position="11"/>
        <end position="20"/>
    </location>
</feature>
<feature type="region of interest" description="Disordered" evidence="1">
    <location>
        <begin position="284"/>
        <end position="347"/>
    </location>
</feature>
<sequence>MSESRPHLTPSQSFAGSSSSFKPRPYTPNGTSAPVKPPPATRSLSSSTNIVQPIQVMDPSPTDPLAVFLHPPFTTFPDSHLHPEGISYALMAANPEWFLDAADFISTTPKTDGQDVISYPPQLEPPRGWCPAKKKDLKALGAEGWPEGEEPRLRCTFCRRTYAGVNAKSMWRRHVYEKHKIAMANRREGSDRVRGRTSNKENRHVHSRNDSDDGGRKTMKLEPTSPQENYDPLSHASSSRFRSLATPVGDDFGVLSAPYIEQNEFPMPTISVNFSEAQLAISPPLTPQSLSPEVAKRSFSEPASPSPKHHEVVIPASPYNPLLTPSFRHSPPRLPSDQPWRFPSPSHPLHSKTRELYLGAVVRGATSPSVSILDSSPVSMLNTPAIHHKAKYNAVDSDNADRLDSSPIATRASPRSLYGPSQSPFPSSKAHVDESPLSRLMRRKNNNRQKSALSAFSEVGNDWFSDGALPSSSGLVGDDSANGLLTPIRVVGDDPFARLYSSWVKEPQSAKGKEGRVAPLTNPCEESPVLRSSQLREGRLGTNESDVIGLGIGLMAPFTFASEEFQSHEDFSDNEKGDLDLNYPPSPEDERDMAEVHNTLTSSGPPGLHNFGLRRTHTFMSGFDVQDENEPYEPLAPPLKRRRTVPMHG</sequence>
<feature type="region of interest" description="Disordered" evidence="1">
    <location>
        <begin position="510"/>
        <end position="533"/>
    </location>
</feature>
<dbReference type="Proteomes" id="UP000054166">
    <property type="component" value="Unassembled WGS sequence"/>
</dbReference>